<organism evidence="5 6">
    <name type="scientific">Enterococcus mundtii</name>
    <dbReference type="NCBI Taxonomy" id="53346"/>
    <lineage>
        <taxon>Bacteria</taxon>
        <taxon>Bacillati</taxon>
        <taxon>Bacillota</taxon>
        <taxon>Bacilli</taxon>
        <taxon>Lactobacillales</taxon>
        <taxon>Enterococcaceae</taxon>
        <taxon>Enterococcus</taxon>
    </lineage>
</organism>
<accession>A0A2T5D9D2</accession>
<dbReference type="InterPro" id="IPR036597">
    <property type="entry name" value="Fido-like_dom_sf"/>
</dbReference>
<dbReference type="InterPro" id="IPR040198">
    <property type="entry name" value="Fido_containing"/>
</dbReference>
<evidence type="ECO:0000313" key="5">
    <source>
        <dbReference type="EMBL" id="PTO34022.1"/>
    </source>
</evidence>
<feature type="binding site" evidence="3">
    <location>
        <begin position="257"/>
        <end position="258"/>
    </location>
    <ligand>
        <name>ATP</name>
        <dbReference type="ChEBI" id="CHEBI:30616"/>
    </ligand>
</feature>
<evidence type="ECO:0000256" key="3">
    <source>
        <dbReference type="PIRSR" id="PIRSR640198-2"/>
    </source>
</evidence>
<dbReference type="Gene3D" id="3.30.63.20">
    <property type="match status" value="1"/>
</dbReference>
<dbReference type="InterPro" id="IPR025758">
    <property type="entry name" value="Fic/DOC_N"/>
</dbReference>
<feature type="domain" description="Fido" evidence="4">
    <location>
        <begin position="110"/>
        <end position="280"/>
    </location>
</feature>
<feature type="active site" evidence="2">
    <location>
        <position position="215"/>
    </location>
</feature>
<evidence type="ECO:0000256" key="1">
    <source>
        <dbReference type="PIRSR" id="PIRSR038925-1"/>
    </source>
</evidence>
<dbReference type="PIRSF" id="PIRSF038925">
    <property type="entry name" value="AMP-prot_trans"/>
    <property type="match status" value="1"/>
</dbReference>
<dbReference type="AlphaFoldDB" id="A0A2T5D9D2"/>
<dbReference type="Proteomes" id="UP000244022">
    <property type="component" value="Unassembled WGS sequence"/>
</dbReference>
<dbReference type="InterPro" id="IPR003812">
    <property type="entry name" value="Fido"/>
</dbReference>
<reference evidence="5 6" key="1">
    <citation type="submission" date="2018-03" db="EMBL/GenBank/DDBJ databases">
        <title>Draft genome sequences of four Enterococcus mundtii strains isolated from beef slaughterhouses in Kenya.</title>
        <authorList>
            <person name="Wambui J."/>
            <person name="Stevens M."/>
            <person name="Njage P."/>
            <person name="Stephan R."/>
            <person name="Tasara T."/>
        </authorList>
    </citation>
    <scope>NUCLEOTIDE SEQUENCE [LARGE SCALE GENOMIC DNA]</scope>
    <source>
        <strain evidence="5 6">H18-EM</strain>
    </source>
</reference>
<dbReference type="SUPFAM" id="SSF140931">
    <property type="entry name" value="Fic-like"/>
    <property type="match status" value="1"/>
</dbReference>
<dbReference type="PANTHER" id="PTHR13504:SF38">
    <property type="entry name" value="FIDO DOMAIN-CONTAINING PROTEIN"/>
    <property type="match status" value="1"/>
</dbReference>
<feature type="binding site" evidence="3">
    <location>
        <begin position="219"/>
        <end position="226"/>
    </location>
    <ligand>
        <name>ATP</name>
        <dbReference type="ChEBI" id="CHEBI:30616"/>
    </ligand>
</feature>
<dbReference type="GO" id="GO:0005524">
    <property type="term" value="F:ATP binding"/>
    <property type="evidence" value="ECO:0007669"/>
    <property type="project" value="UniProtKB-KW"/>
</dbReference>
<keyword evidence="1" id="KW-0547">Nucleotide-binding</keyword>
<evidence type="ECO:0000313" key="6">
    <source>
        <dbReference type="Proteomes" id="UP000244022"/>
    </source>
</evidence>
<evidence type="ECO:0000259" key="4">
    <source>
        <dbReference type="PROSITE" id="PS51459"/>
    </source>
</evidence>
<feature type="binding site" evidence="1">
    <location>
        <position position="65"/>
    </location>
    <ligand>
        <name>ATP</name>
        <dbReference type="ChEBI" id="CHEBI:30616"/>
    </ligand>
</feature>
<dbReference type="PROSITE" id="PS51459">
    <property type="entry name" value="FIDO"/>
    <property type="match status" value="1"/>
</dbReference>
<dbReference type="Pfam" id="PF13784">
    <property type="entry name" value="Fic_N"/>
    <property type="match status" value="1"/>
</dbReference>
<feature type="binding site" evidence="1">
    <location>
        <position position="257"/>
    </location>
    <ligand>
        <name>ATP</name>
        <dbReference type="ChEBI" id="CHEBI:30616"/>
    </ligand>
</feature>
<dbReference type="Gene3D" id="1.10.3290.10">
    <property type="entry name" value="Fido-like domain"/>
    <property type="match status" value="1"/>
</dbReference>
<proteinExistence type="predicted"/>
<protein>
    <submittedName>
        <fullName evidence="5">Fic family protein</fullName>
    </submittedName>
</protein>
<dbReference type="Pfam" id="PF02661">
    <property type="entry name" value="Fic"/>
    <property type="match status" value="1"/>
</dbReference>
<dbReference type="PANTHER" id="PTHR13504">
    <property type="entry name" value="FIDO DOMAIN-CONTAINING PROTEIN DDB_G0283145"/>
    <property type="match status" value="1"/>
</dbReference>
<evidence type="ECO:0000256" key="2">
    <source>
        <dbReference type="PIRSR" id="PIRSR640198-1"/>
    </source>
</evidence>
<feature type="binding site" evidence="1">
    <location>
        <begin position="220"/>
        <end position="226"/>
    </location>
    <ligand>
        <name>ATP</name>
        <dbReference type="ChEBI" id="CHEBI:30616"/>
    </ligand>
</feature>
<comment type="caution">
    <text evidence="5">The sequence shown here is derived from an EMBL/GenBank/DDBJ whole genome shotgun (WGS) entry which is preliminary data.</text>
</comment>
<feature type="binding site" evidence="1">
    <location>
        <position position="215"/>
    </location>
    <ligand>
        <name>ATP</name>
        <dbReference type="ChEBI" id="CHEBI:30616"/>
    </ligand>
</feature>
<gene>
    <name evidence="5" type="ORF">C6N14_14350</name>
</gene>
<name>A0A2T5D9D2_ENTMU</name>
<keyword evidence="1" id="KW-0067">ATP-binding</keyword>
<dbReference type="EMBL" id="PYGR01000119">
    <property type="protein sequence ID" value="PTO34022.1"/>
    <property type="molecule type" value="Genomic_DNA"/>
</dbReference>
<dbReference type="InterPro" id="IPR026287">
    <property type="entry name" value="SoFic-like"/>
</dbReference>
<sequence length="378" mass="42785">MVAIKGVELLPPKVTMEQALKLYRKIAKIKSTVGKLNSELEHSIVNSQLIQMLTLNESVQSTRIEGTQVTFADMIEDATKKNKSTEVIEVENYMRALSEGIDLINNGMPISSRLIKQLHAVLMGKNTRGTTSSAGEFRTIQNFIGPTNKMEDAVYIPIGAHEIGEYMTNLEYYINGEEHNSFEHKNVSNVEYLLDENSDPLIKTAILHAQFESIHPFLDGNGRMGRILIVLSTMKDGLINHPVFFVSEELEKERLRYYNYLNGVRGKESDWFGWIDFFLDACQRMSDSMLHKLESITELARIGIKEINSQSGKINHIWMATFNKPYITVSEVASNLGIGVSTARNGLNHLVDLKLIDVDKAKRKNKVYVNYDLLRILG</sequence>
<dbReference type="RefSeq" id="WP_066025074.1">
    <property type="nucleotide sequence ID" value="NZ_MCRG01000001.1"/>
</dbReference>